<evidence type="ECO:0008006" key="6">
    <source>
        <dbReference type="Google" id="ProtNLM"/>
    </source>
</evidence>
<keyword evidence="1" id="KW-0175">Coiled coil</keyword>
<organism evidence="4 5">
    <name type="scientific">Brassica oleracea var. oleracea</name>
    <dbReference type="NCBI Taxonomy" id="109376"/>
    <lineage>
        <taxon>Eukaryota</taxon>
        <taxon>Viridiplantae</taxon>
        <taxon>Streptophyta</taxon>
        <taxon>Embryophyta</taxon>
        <taxon>Tracheophyta</taxon>
        <taxon>Spermatophyta</taxon>
        <taxon>Magnoliopsida</taxon>
        <taxon>eudicotyledons</taxon>
        <taxon>Gunneridae</taxon>
        <taxon>Pentapetalae</taxon>
        <taxon>rosids</taxon>
        <taxon>malvids</taxon>
        <taxon>Brassicales</taxon>
        <taxon>Brassicaceae</taxon>
        <taxon>Brassiceae</taxon>
        <taxon>Brassica</taxon>
    </lineage>
</organism>
<evidence type="ECO:0000256" key="3">
    <source>
        <dbReference type="SAM" id="Phobius"/>
    </source>
</evidence>
<dbReference type="Gramene" id="Bo2g037820.1">
    <property type="protein sequence ID" value="Bo2g037820.1"/>
    <property type="gene ID" value="Bo2g037820"/>
</dbReference>
<evidence type="ECO:0000256" key="2">
    <source>
        <dbReference type="SAM" id="MobiDB-lite"/>
    </source>
</evidence>
<evidence type="ECO:0000313" key="5">
    <source>
        <dbReference type="Proteomes" id="UP000032141"/>
    </source>
</evidence>
<dbReference type="eggNOG" id="ENOG502R1N2">
    <property type="taxonomic scope" value="Eukaryota"/>
</dbReference>
<feature type="region of interest" description="Disordered" evidence="2">
    <location>
        <begin position="80"/>
        <end position="103"/>
    </location>
</feature>
<feature type="transmembrane region" description="Helical" evidence="3">
    <location>
        <begin position="44"/>
        <end position="63"/>
    </location>
</feature>
<keyword evidence="5" id="KW-1185">Reference proteome</keyword>
<dbReference type="PANTHER" id="PTHR35708:SF3">
    <property type="entry name" value="GB|AAD25831.1"/>
    <property type="match status" value="1"/>
</dbReference>
<keyword evidence="3" id="KW-0812">Transmembrane</keyword>
<reference evidence="4 5" key="1">
    <citation type="journal article" date="2014" name="Genome Biol.">
        <title>Transcriptome and methylome profiling reveals relics of genome dominance in the mesopolyploid Brassica oleracea.</title>
        <authorList>
            <person name="Parkin I.A."/>
            <person name="Koh C."/>
            <person name="Tang H."/>
            <person name="Robinson S.J."/>
            <person name="Kagale S."/>
            <person name="Clarke W.E."/>
            <person name="Town C.D."/>
            <person name="Nixon J."/>
            <person name="Krishnakumar V."/>
            <person name="Bidwell S.L."/>
            <person name="Denoeud F."/>
            <person name="Belcram H."/>
            <person name="Links M.G."/>
            <person name="Just J."/>
            <person name="Clarke C."/>
            <person name="Bender T."/>
            <person name="Huebert T."/>
            <person name="Mason A.S."/>
            <person name="Pires J.C."/>
            <person name="Barker G."/>
            <person name="Moore J."/>
            <person name="Walley P.G."/>
            <person name="Manoli S."/>
            <person name="Batley J."/>
            <person name="Edwards D."/>
            <person name="Nelson M.N."/>
            <person name="Wang X."/>
            <person name="Paterson A.H."/>
            <person name="King G."/>
            <person name="Bancroft I."/>
            <person name="Chalhoub B."/>
            <person name="Sharpe A.G."/>
        </authorList>
    </citation>
    <scope>NUCLEOTIDE SEQUENCE</scope>
    <source>
        <strain evidence="4 5">cv. TO1000</strain>
    </source>
</reference>
<keyword evidence="3" id="KW-0472">Membrane</keyword>
<name>A0A0D3ALW5_BRAOL</name>
<feature type="compositionally biased region" description="Acidic residues" evidence="2">
    <location>
        <begin position="84"/>
        <end position="103"/>
    </location>
</feature>
<accession>A0A0D3ALW5</accession>
<dbReference type="AlphaFoldDB" id="A0A0D3ALW5"/>
<protein>
    <recommendedName>
        <fullName evidence="6">Transmembrane protein</fullName>
    </recommendedName>
</protein>
<sequence>MVKKTDEENHFSWCCFLSHSPLLFFLVTLITFLVFLYLLSSYGFSSLLVTIAILFISTSLFFLRFFKKRTGVYLVERSEKEGDNNDDNAGNDEDADDEHGDEDDDGLIEIFLVNEEAEAVEAVRNINQSLQRIRVDEEEEINDVNMEEEDNFIEIDISIGSIKR</sequence>
<evidence type="ECO:0000313" key="4">
    <source>
        <dbReference type="EnsemblPlants" id="Bo2g037820.1"/>
    </source>
</evidence>
<evidence type="ECO:0000256" key="1">
    <source>
        <dbReference type="SAM" id="Coils"/>
    </source>
</evidence>
<dbReference type="Proteomes" id="UP000032141">
    <property type="component" value="Chromosome C2"/>
</dbReference>
<reference evidence="4" key="2">
    <citation type="submission" date="2015-03" db="UniProtKB">
        <authorList>
            <consortium name="EnsemblPlants"/>
        </authorList>
    </citation>
    <scope>IDENTIFICATION</scope>
</reference>
<dbReference type="EnsemblPlants" id="Bo2g037820.1">
    <property type="protein sequence ID" value="Bo2g037820.1"/>
    <property type="gene ID" value="Bo2g037820"/>
</dbReference>
<dbReference type="HOGENOM" id="CLU_137580_0_0_1"/>
<keyword evidence="3" id="KW-1133">Transmembrane helix</keyword>
<dbReference type="PANTHER" id="PTHR35708">
    <property type="entry name" value="GB|AAD25831.1"/>
    <property type="match status" value="1"/>
</dbReference>
<feature type="coiled-coil region" evidence="1">
    <location>
        <begin position="120"/>
        <end position="147"/>
    </location>
</feature>
<feature type="transmembrane region" description="Helical" evidence="3">
    <location>
        <begin position="12"/>
        <end position="38"/>
    </location>
</feature>
<proteinExistence type="predicted"/>